<dbReference type="GO" id="GO:0006783">
    <property type="term" value="P:heme biosynthetic process"/>
    <property type="evidence" value="ECO:0007669"/>
    <property type="project" value="UniProtKB-KW"/>
</dbReference>
<dbReference type="CDD" id="cd00419">
    <property type="entry name" value="Ferrochelatase_C"/>
    <property type="match status" value="1"/>
</dbReference>
<dbReference type="NCBIfam" id="TIGR00109">
    <property type="entry name" value="hemH"/>
    <property type="match status" value="1"/>
</dbReference>
<dbReference type="InterPro" id="IPR033659">
    <property type="entry name" value="Ferrochelatase_N"/>
</dbReference>
<evidence type="ECO:0000313" key="6">
    <source>
        <dbReference type="EMBL" id="OIQ78195.1"/>
    </source>
</evidence>
<proteinExistence type="inferred from homology"/>
<accession>A0A1J5QL11</accession>
<dbReference type="EC" id="4.99.1.1" evidence="6"/>
<gene>
    <name evidence="6" type="primary">hemH_13</name>
    <name evidence="6" type="ORF">GALL_401040</name>
</gene>
<dbReference type="SUPFAM" id="SSF53800">
    <property type="entry name" value="Chelatase"/>
    <property type="match status" value="1"/>
</dbReference>
<evidence type="ECO:0000256" key="1">
    <source>
        <dbReference type="ARBA" id="ARBA00004744"/>
    </source>
</evidence>
<comment type="pathway">
    <text evidence="1">Porphyrin-containing compound metabolism; protoheme biosynthesis.</text>
</comment>
<evidence type="ECO:0000256" key="2">
    <source>
        <dbReference type="ARBA" id="ARBA00023004"/>
    </source>
</evidence>
<keyword evidence="5" id="KW-0627">Porphyrin biosynthesis</keyword>
<dbReference type="AlphaFoldDB" id="A0A1J5QL11"/>
<dbReference type="PANTHER" id="PTHR11108">
    <property type="entry name" value="FERROCHELATASE"/>
    <property type="match status" value="1"/>
</dbReference>
<dbReference type="InterPro" id="IPR033644">
    <property type="entry name" value="Ferrochelatase_C"/>
</dbReference>
<organism evidence="6">
    <name type="scientific">mine drainage metagenome</name>
    <dbReference type="NCBI Taxonomy" id="410659"/>
    <lineage>
        <taxon>unclassified sequences</taxon>
        <taxon>metagenomes</taxon>
        <taxon>ecological metagenomes</taxon>
    </lineage>
</organism>
<dbReference type="Pfam" id="PF00762">
    <property type="entry name" value="Ferrochelatase"/>
    <property type="match status" value="1"/>
</dbReference>
<evidence type="ECO:0000256" key="4">
    <source>
        <dbReference type="ARBA" id="ARBA00023239"/>
    </source>
</evidence>
<dbReference type="Gene3D" id="3.40.50.1400">
    <property type="match status" value="2"/>
</dbReference>
<dbReference type="GO" id="GO:0004325">
    <property type="term" value="F:ferrochelatase activity"/>
    <property type="evidence" value="ECO:0007669"/>
    <property type="project" value="InterPro"/>
</dbReference>
<evidence type="ECO:0000256" key="3">
    <source>
        <dbReference type="ARBA" id="ARBA00023133"/>
    </source>
</evidence>
<reference evidence="6" key="1">
    <citation type="submission" date="2016-10" db="EMBL/GenBank/DDBJ databases">
        <title>Sequence of Gallionella enrichment culture.</title>
        <authorList>
            <person name="Poehlein A."/>
            <person name="Muehling M."/>
            <person name="Daniel R."/>
        </authorList>
    </citation>
    <scope>NUCLEOTIDE SEQUENCE</scope>
</reference>
<keyword evidence="3" id="KW-0350">Heme biosynthesis</keyword>
<keyword evidence="2" id="KW-0408">Iron</keyword>
<dbReference type="CDD" id="cd03411">
    <property type="entry name" value="Ferrochelatase_N"/>
    <property type="match status" value="1"/>
</dbReference>
<dbReference type="NCBIfam" id="NF000689">
    <property type="entry name" value="PRK00035.2-1"/>
    <property type="match status" value="1"/>
</dbReference>
<name>A0A1J5QL11_9ZZZZ</name>
<dbReference type="InterPro" id="IPR001015">
    <property type="entry name" value="Ferrochelatase"/>
</dbReference>
<sequence>MNYDAILLAAFGGPEGPEDVIPFLERVTAGRGIPRERLAEVGTHYSAMGGVSPINEQNRNLLAAVRTELASREIDLPIYWGNRNSKPFFADALKSMHDDGHRSVLALATSAYASYSGCRQYRENLAQALAETGLADSMKIDKVRHYFDHPGFIEPFVRGLVAALTAMESKGLNFDDIHLFFTTHSIPNSMAETSGPPSMRSEFPEGAYVAQHKAVIAAVLESAERQTNRPLPKWSLVYQSRSGAPHTPWLEPDIGDALASASTNGVKAAIVIPIGFISDHVEVIWDLDTVAKRICDGVGLEYIRVATPGLAKEFVSGIVDLIEERIGEGARRALSALGPWPDICAAGCCSNPRSDLPTVAGE</sequence>
<dbReference type="UniPathway" id="UPA00252"/>
<protein>
    <submittedName>
        <fullName evidence="6">Ferrochelatase</fullName>
        <ecNumber evidence="6">4.99.1.1</ecNumber>
    </submittedName>
</protein>
<dbReference type="PANTHER" id="PTHR11108:SF1">
    <property type="entry name" value="FERROCHELATASE, MITOCHONDRIAL"/>
    <property type="match status" value="1"/>
</dbReference>
<evidence type="ECO:0000256" key="5">
    <source>
        <dbReference type="ARBA" id="ARBA00023244"/>
    </source>
</evidence>
<dbReference type="EMBL" id="MLJW01001450">
    <property type="protein sequence ID" value="OIQ78195.1"/>
    <property type="molecule type" value="Genomic_DNA"/>
</dbReference>
<keyword evidence="4 6" id="KW-0456">Lyase</keyword>
<dbReference type="HAMAP" id="MF_00323">
    <property type="entry name" value="Ferrochelatase"/>
    <property type="match status" value="1"/>
</dbReference>
<comment type="caution">
    <text evidence="6">The sequence shown here is derived from an EMBL/GenBank/DDBJ whole genome shotgun (WGS) entry which is preliminary data.</text>
</comment>